<feature type="region of interest" description="Disordered" evidence="1">
    <location>
        <begin position="368"/>
        <end position="415"/>
    </location>
</feature>
<dbReference type="AlphaFoldDB" id="A0A8T3B4I6"/>
<dbReference type="EMBL" id="JAGYWB010000011">
    <property type="protein sequence ID" value="KAI0503915.1"/>
    <property type="molecule type" value="Genomic_DNA"/>
</dbReference>
<comment type="caution">
    <text evidence="3">The sequence shown here is derived from an EMBL/GenBank/DDBJ whole genome shotgun (WGS) entry which is preliminary data.</text>
</comment>
<feature type="transmembrane region" description="Helical" evidence="2">
    <location>
        <begin position="258"/>
        <end position="283"/>
    </location>
</feature>
<dbReference type="Proteomes" id="UP000829196">
    <property type="component" value="Unassembled WGS sequence"/>
</dbReference>
<gene>
    <name evidence="3" type="ORF">KFK09_014861</name>
</gene>
<keyword evidence="2" id="KW-1133">Transmembrane helix</keyword>
<accession>A0A8T3B4I6</accession>
<feature type="transmembrane region" description="Helical" evidence="2">
    <location>
        <begin position="127"/>
        <end position="153"/>
    </location>
</feature>
<feature type="compositionally biased region" description="Basic and acidic residues" evidence="1">
    <location>
        <begin position="387"/>
        <end position="407"/>
    </location>
</feature>
<evidence type="ECO:0000313" key="3">
    <source>
        <dbReference type="EMBL" id="KAI0503915.1"/>
    </source>
</evidence>
<feature type="transmembrane region" description="Helical" evidence="2">
    <location>
        <begin position="228"/>
        <end position="246"/>
    </location>
</feature>
<evidence type="ECO:0000256" key="2">
    <source>
        <dbReference type="SAM" id="Phobius"/>
    </source>
</evidence>
<sequence length="483" mass="53541">MGMNLDSGELLAVLLGTSNASKEKAHAHIREFEEEVKLLKNLSHLNIVGANIINDNKGNFKLADFGTSKQVAKLLGFFISLGLDVLRLEFFLFFGLDVLVVDNTLHGTILARIFLSLRLEVLVIDNALHGTILVLIQFPFSIRLGLFLSLGLGMLVVDNALHESVLVRILHFLRIIRVMILQFLRIRYMPRMDNALRGTILVLIQFSFSFRSGFFHFLGLDILVVENALRGTILLGFFIFLGLDVLRVDNALHDTILVGFFVSIGFDMLVVDNALRGIILLGLGASIQLANTVINTGITGVTIQFGSVNFPAIKARTTGAPTHSMHLLAQLPVAESPRKKVYVFERLPQPEALTARRIVNGGRVSMVTTNTTPMSTSSGLLSSQNSERIRAEEEKLPADTGGRDQKSSAKGAPICCSGKKTSMIVPIMMIMKMTIIDNRRDKYTSIVVEMGPPLAKVAIPKEKKKWRKWKKILWMMKTPHSPT</sequence>
<keyword evidence="2" id="KW-0812">Transmembrane</keyword>
<feature type="transmembrane region" description="Helical" evidence="2">
    <location>
        <begin position="165"/>
        <end position="184"/>
    </location>
</feature>
<reference evidence="3" key="1">
    <citation type="journal article" date="2022" name="Front. Genet.">
        <title>Chromosome-Scale Assembly of the Dendrobium nobile Genome Provides Insights Into the Molecular Mechanism of the Biosynthesis of the Medicinal Active Ingredient of Dendrobium.</title>
        <authorList>
            <person name="Xu Q."/>
            <person name="Niu S.-C."/>
            <person name="Li K.-L."/>
            <person name="Zheng P.-J."/>
            <person name="Zhang X.-J."/>
            <person name="Jia Y."/>
            <person name="Liu Y."/>
            <person name="Niu Y.-X."/>
            <person name="Yu L.-H."/>
            <person name="Chen D.-F."/>
            <person name="Zhang G.-Q."/>
        </authorList>
    </citation>
    <scope>NUCLEOTIDE SEQUENCE</scope>
    <source>
        <tissue evidence="3">Leaf</tissue>
    </source>
</reference>
<proteinExistence type="predicted"/>
<evidence type="ECO:0000313" key="4">
    <source>
        <dbReference type="Proteomes" id="UP000829196"/>
    </source>
</evidence>
<keyword evidence="2" id="KW-0472">Membrane</keyword>
<feature type="transmembrane region" description="Helical" evidence="2">
    <location>
        <begin position="196"/>
        <end position="216"/>
    </location>
</feature>
<keyword evidence="4" id="KW-1185">Reference proteome</keyword>
<organism evidence="3 4">
    <name type="scientific">Dendrobium nobile</name>
    <name type="common">Orchid</name>
    <dbReference type="NCBI Taxonomy" id="94219"/>
    <lineage>
        <taxon>Eukaryota</taxon>
        <taxon>Viridiplantae</taxon>
        <taxon>Streptophyta</taxon>
        <taxon>Embryophyta</taxon>
        <taxon>Tracheophyta</taxon>
        <taxon>Spermatophyta</taxon>
        <taxon>Magnoliopsida</taxon>
        <taxon>Liliopsida</taxon>
        <taxon>Asparagales</taxon>
        <taxon>Orchidaceae</taxon>
        <taxon>Epidendroideae</taxon>
        <taxon>Malaxideae</taxon>
        <taxon>Dendrobiinae</taxon>
        <taxon>Dendrobium</taxon>
    </lineage>
</organism>
<feature type="compositionally biased region" description="Low complexity" evidence="1">
    <location>
        <begin position="375"/>
        <end position="386"/>
    </location>
</feature>
<protein>
    <submittedName>
        <fullName evidence="3">Uncharacterized protein</fullName>
    </submittedName>
</protein>
<name>A0A8T3B4I6_DENNO</name>
<evidence type="ECO:0000256" key="1">
    <source>
        <dbReference type="SAM" id="MobiDB-lite"/>
    </source>
</evidence>